<evidence type="ECO:0000256" key="1">
    <source>
        <dbReference type="ARBA" id="ARBA00001936"/>
    </source>
</evidence>
<keyword evidence="13" id="KW-1185">Reference proteome</keyword>
<dbReference type="SUPFAM" id="SSF51735">
    <property type="entry name" value="NAD(P)-binding Rossmann-fold domains"/>
    <property type="match status" value="1"/>
</dbReference>
<dbReference type="Gene3D" id="3.90.1820.10">
    <property type="entry name" value="AglA-like glucosidase"/>
    <property type="match status" value="1"/>
</dbReference>
<sequence>MRLTILGGGGFRVPLVHRALLADRRRTGITELVLHDVDNDRLNAIGRVLTAQARDVPDAPELITTTDLDTAVTGADFVFCAIRVGGLRGRVIDERVALGAGVLGQETVGAGGISYGLRTVPEARRIAASIARLAPAAWTINFTNPAGLVTEAMATHLGDRVIGICDSPSGLVDRVVRAIGADPATVRVDYAGLNHLGWLYGVHRLGHAHPPSSANAPVAAAASRSGWSPDSTSRSASAPPPRSAGSAAAAGSAVIGSSAEAAGSTAAGSYSVTGDCAAHITAGSPPLAADLDALATEFGGRALKIGGPSGSGAEGSGEDLLDGLLNDRARLDSIEEGRLFGADRLRDLGAVPNEYLHYYYDPAGTLAALRDAAQTRGEFLLGQQHRCYAEIAAHDPLDAWLAAWREREATYMAENRELAGAGEREHDESRPAGYEGVALAVMRALAHNEPATLILNIRNRGTLSVLDDDAVVEVPCTVDGNGAAPQRIAPLPSHGVELVRAVKTAERWVLEAVASGSRTAAVRAMAAHPLVGPQAAARLIDAYRTEFPELAYLRPD</sequence>
<dbReference type="InterPro" id="IPR036291">
    <property type="entry name" value="NAD(P)-bd_dom_sf"/>
</dbReference>
<evidence type="ECO:0000256" key="4">
    <source>
        <dbReference type="ARBA" id="ARBA00022801"/>
    </source>
</evidence>
<organism evidence="12 13">
    <name type="scientific">Actinoplanes sandaracinus</name>
    <dbReference type="NCBI Taxonomy" id="3045177"/>
    <lineage>
        <taxon>Bacteria</taxon>
        <taxon>Bacillati</taxon>
        <taxon>Actinomycetota</taxon>
        <taxon>Actinomycetes</taxon>
        <taxon>Micromonosporales</taxon>
        <taxon>Micromonosporaceae</taxon>
        <taxon>Actinoplanes</taxon>
    </lineage>
</organism>
<evidence type="ECO:0000256" key="7">
    <source>
        <dbReference type="ARBA" id="ARBA00023277"/>
    </source>
</evidence>
<keyword evidence="5 9" id="KW-0520">NAD</keyword>
<comment type="cofactor">
    <cofactor evidence="9">
        <name>NAD(+)</name>
        <dbReference type="ChEBI" id="CHEBI:57540"/>
    </cofactor>
    <text evidence="9">Binds 1 NAD(+) per subunit.</text>
</comment>
<evidence type="ECO:0000256" key="2">
    <source>
        <dbReference type="ARBA" id="ARBA00010141"/>
    </source>
</evidence>
<comment type="cofactor">
    <cofactor evidence="1">
        <name>Mn(2+)</name>
        <dbReference type="ChEBI" id="CHEBI:29035"/>
    </cofactor>
</comment>
<comment type="caution">
    <text evidence="12">The sequence shown here is derived from an EMBL/GenBank/DDBJ whole genome shotgun (WGS) entry which is preliminary data.</text>
</comment>
<keyword evidence="6" id="KW-0464">Manganese</keyword>
<evidence type="ECO:0000256" key="10">
    <source>
        <dbReference type="SAM" id="MobiDB-lite"/>
    </source>
</evidence>
<dbReference type="Proteomes" id="UP001241758">
    <property type="component" value="Unassembled WGS sequence"/>
</dbReference>
<accession>A0ABT6WMV9</accession>
<evidence type="ECO:0000256" key="8">
    <source>
        <dbReference type="ARBA" id="ARBA00023295"/>
    </source>
</evidence>
<proteinExistence type="inferred from homology"/>
<dbReference type="PANTHER" id="PTHR32092">
    <property type="entry name" value="6-PHOSPHO-BETA-GLUCOSIDASE-RELATED"/>
    <property type="match status" value="1"/>
</dbReference>
<feature type="domain" description="Glycosyl hydrolase family 4 C-terminal" evidence="11">
    <location>
        <begin position="316"/>
        <end position="531"/>
    </location>
</feature>
<dbReference type="InterPro" id="IPR053715">
    <property type="entry name" value="GH4_Enzyme_sf"/>
</dbReference>
<dbReference type="PANTHER" id="PTHR32092:SF5">
    <property type="entry name" value="6-PHOSPHO-BETA-GLUCOSIDASE"/>
    <property type="match status" value="1"/>
</dbReference>
<dbReference type="Pfam" id="PF02056">
    <property type="entry name" value="Glyco_hydro_4"/>
    <property type="match status" value="1"/>
</dbReference>
<evidence type="ECO:0000256" key="3">
    <source>
        <dbReference type="ARBA" id="ARBA00022723"/>
    </source>
</evidence>
<dbReference type="PRINTS" id="PR00732">
    <property type="entry name" value="GLHYDRLASE4"/>
</dbReference>
<dbReference type="Gene3D" id="3.90.110.10">
    <property type="entry name" value="Lactate dehydrogenase/glycoside hydrolase, family 4, C-terminal"/>
    <property type="match status" value="1"/>
</dbReference>
<dbReference type="InterPro" id="IPR001088">
    <property type="entry name" value="Glyco_hydro_4"/>
</dbReference>
<evidence type="ECO:0000256" key="5">
    <source>
        <dbReference type="ARBA" id="ARBA00023027"/>
    </source>
</evidence>
<keyword evidence="8 9" id="KW-0326">Glycosidase</keyword>
<evidence type="ECO:0000313" key="13">
    <source>
        <dbReference type="Proteomes" id="UP001241758"/>
    </source>
</evidence>
<dbReference type="Pfam" id="PF11975">
    <property type="entry name" value="Glyco_hydro_4C"/>
    <property type="match status" value="1"/>
</dbReference>
<dbReference type="EMBL" id="JASCTH010000013">
    <property type="protein sequence ID" value="MDI6101072.1"/>
    <property type="molecule type" value="Genomic_DNA"/>
</dbReference>
<keyword evidence="4 9" id="KW-0378">Hydrolase</keyword>
<reference evidence="12 13" key="1">
    <citation type="submission" date="2023-05" db="EMBL/GenBank/DDBJ databases">
        <title>Actinoplanes sp. NEAU-A12 genome sequencing.</title>
        <authorList>
            <person name="Wang Z.-S."/>
        </authorList>
    </citation>
    <scope>NUCLEOTIDE SEQUENCE [LARGE SCALE GENOMIC DNA]</scope>
    <source>
        <strain evidence="12 13">NEAU-A12</strain>
    </source>
</reference>
<evidence type="ECO:0000256" key="9">
    <source>
        <dbReference type="RuleBase" id="RU361152"/>
    </source>
</evidence>
<comment type="similarity">
    <text evidence="2 9">Belongs to the glycosyl hydrolase 4 family.</text>
</comment>
<dbReference type="SUPFAM" id="SSF56327">
    <property type="entry name" value="LDH C-terminal domain-like"/>
    <property type="match status" value="2"/>
</dbReference>
<evidence type="ECO:0000313" key="12">
    <source>
        <dbReference type="EMBL" id="MDI6101072.1"/>
    </source>
</evidence>
<gene>
    <name evidence="12" type="ORF">QLQ12_20880</name>
</gene>
<dbReference type="InterPro" id="IPR015955">
    <property type="entry name" value="Lactate_DH/Glyco_Ohase_4_C"/>
</dbReference>
<dbReference type="InterPro" id="IPR022616">
    <property type="entry name" value="Glyco_hydro_4_C"/>
</dbReference>
<dbReference type="RefSeq" id="WP_282761906.1">
    <property type="nucleotide sequence ID" value="NZ_JASCTH010000013.1"/>
</dbReference>
<keyword evidence="3" id="KW-0479">Metal-binding</keyword>
<feature type="region of interest" description="Disordered" evidence="10">
    <location>
        <begin position="211"/>
        <end position="247"/>
    </location>
</feature>
<name>A0ABT6WMV9_9ACTN</name>
<evidence type="ECO:0000259" key="11">
    <source>
        <dbReference type="Pfam" id="PF11975"/>
    </source>
</evidence>
<keyword evidence="7" id="KW-0119">Carbohydrate metabolism</keyword>
<protein>
    <submittedName>
        <fullName evidence="12">6-phospho-beta-glucosidase</fullName>
    </submittedName>
</protein>
<evidence type="ECO:0000256" key="6">
    <source>
        <dbReference type="ARBA" id="ARBA00023211"/>
    </source>
</evidence>